<gene>
    <name evidence="2" type="ORF">H1W37_15675</name>
</gene>
<feature type="domain" description="HTH lysR-type" evidence="1">
    <location>
        <begin position="30"/>
        <end position="88"/>
    </location>
</feature>
<dbReference type="Gene3D" id="1.10.10.10">
    <property type="entry name" value="Winged helix-like DNA-binding domain superfamily/Winged helix DNA-binding domain"/>
    <property type="match status" value="1"/>
</dbReference>
<comment type="caution">
    <text evidence="2">The sequence shown here is derived from an EMBL/GenBank/DDBJ whole genome shotgun (WGS) entry which is preliminary data.</text>
</comment>
<dbReference type="PANTHER" id="PTHR30432">
    <property type="entry name" value="TRANSCRIPTIONAL REGULATOR MODE"/>
    <property type="match status" value="1"/>
</dbReference>
<proteinExistence type="predicted"/>
<accession>A0A838XVQ3</accession>
<keyword evidence="3" id="KW-1185">Reference proteome</keyword>
<reference evidence="2 3" key="1">
    <citation type="submission" date="2020-07" db="EMBL/GenBank/DDBJ databases">
        <authorList>
            <person name="Li M."/>
        </authorList>
    </citation>
    <scope>NUCLEOTIDE SEQUENCE [LARGE SCALE GENOMIC DNA]</scope>
    <source>
        <strain evidence="2 3">DSM 23284</strain>
    </source>
</reference>
<sequence>METGNKTTGVRVRIVLTPDVALGPGKADLLEGIAESGSIAAAGRRMKMSYKRAWMLVEEMNRVFREPLVLSARGGSKGGSAQLTPTGQTVLENYRRLQDRVAEAGQGEIGAIRALTRDMSDGK</sequence>
<dbReference type="GO" id="GO:0003700">
    <property type="term" value="F:DNA-binding transcription factor activity"/>
    <property type="evidence" value="ECO:0007669"/>
    <property type="project" value="InterPro"/>
</dbReference>
<dbReference type="SUPFAM" id="SSF46785">
    <property type="entry name" value="Winged helix' DNA-binding domain"/>
    <property type="match status" value="1"/>
</dbReference>
<dbReference type="InterPro" id="IPR036390">
    <property type="entry name" value="WH_DNA-bd_sf"/>
</dbReference>
<dbReference type="Pfam" id="PF00126">
    <property type="entry name" value="HTH_1"/>
    <property type="match status" value="1"/>
</dbReference>
<protein>
    <submittedName>
        <fullName evidence="2">LysR family transcriptional regulator</fullName>
    </submittedName>
</protein>
<dbReference type="AlphaFoldDB" id="A0A838XVQ3"/>
<evidence type="ECO:0000313" key="2">
    <source>
        <dbReference type="EMBL" id="MBA4613101.1"/>
    </source>
</evidence>
<dbReference type="RefSeq" id="WP_181761292.1">
    <property type="nucleotide sequence ID" value="NZ_BMCR01000007.1"/>
</dbReference>
<dbReference type="Proteomes" id="UP000559404">
    <property type="component" value="Unassembled WGS sequence"/>
</dbReference>
<dbReference type="InterPro" id="IPR000847">
    <property type="entry name" value="LysR_HTH_N"/>
</dbReference>
<evidence type="ECO:0000313" key="3">
    <source>
        <dbReference type="Proteomes" id="UP000559404"/>
    </source>
</evidence>
<evidence type="ECO:0000259" key="1">
    <source>
        <dbReference type="Pfam" id="PF00126"/>
    </source>
</evidence>
<reference evidence="2 3" key="2">
    <citation type="submission" date="2020-08" db="EMBL/GenBank/DDBJ databases">
        <title>Stappia taiwanensis sp. nov., isolated from a coastal thermal spring.</title>
        <authorList>
            <person name="Kampfer P."/>
        </authorList>
    </citation>
    <scope>NUCLEOTIDE SEQUENCE [LARGE SCALE GENOMIC DNA]</scope>
    <source>
        <strain evidence="2 3">DSM 23284</strain>
    </source>
</reference>
<dbReference type="EMBL" id="JACEON010000015">
    <property type="protein sequence ID" value="MBA4613101.1"/>
    <property type="molecule type" value="Genomic_DNA"/>
</dbReference>
<dbReference type="InterPro" id="IPR051815">
    <property type="entry name" value="Molybdate_resp_trans_reg"/>
</dbReference>
<dbReference type="PANTHER" id="PTHR30432:SF1">
    <property type="entry name" value="DNA-BINDING TRANSCRIPTIONAL DUAL REGULATOR MODE"/>
    <property type="match status" value="1"/>
</dbReference>
<name>A0A838XVQ3_9HYPH</name>
<dbReference type="InterPro" id="IPR036388">
    <property type="entry name" value="WH-like_DNA-bd_sf"/>
</dbReference>
<organism evidence="2 3">
    <name type="scientific">Stappia taiwanensis</name>
    <dbReference type="NCBI Taxonomy" id="992267"/>
    <lineage>
        <taxon>Bacteria</taxon>
        <taxon>Pseudomonadati</taxon>
        <taxon>Pseudomonadota</taxon>
        <taxon>Alphaproteobacteria</taxon>
        <taxon>Hyphomicrobiales</taxon>
        <taxon>Stappiaceae</taxon>
        <taxon>Stappia</taxon>
    </lineage>
</organism>